<organism evidence="1 2">
    <name type="scientific">Prunus dulcis</name>
    <name type="common">Almond</name>
    <name type="synonym">Amygdalus dulcis</name>
    <dbReference type="NCBI Taxonomy" id="3755"/>
    <lineage>
        <taxon>Eukaryota</taxon>
        <taxon>Viridiplantae</taxon>
        <taxon>Streptophyta</taxon>
        <taxon>Embryophyta</taxon>
        <taxon>Tracheophyta</taxon>
        <taxon>Spermatophyta</taxon>
        <taxon>Magnoliopsida</taxon>
        <taxon>eudicotyledons</taxon>
        <taxon>Gunneridae</taxon>
        <taxon>Pentapetalae</taxon>
        <taxon>rosids</taxon>
        <taxon>fabids</taxon>
        <taxon>Rosales</taxon>
        <taxon>Rosaceae</taxon>
        <taxon>Amygdaloideae</taxon>
        <taxon>Amygdaleae</taxon>
        <taxon>Prunus</taxon>
    </lineage>
</organism>
<protein>
    <submittedName>
        <fullName evidence="1">Uncharacterized protein</fullName>
    </submittedName>
</protein>
<evidence type="ECO:0000313" key="2">
    <source>
        <dbReference type="Proteomes" id="UP001054821"/>
    </source>
</evidence>
<proteinExistence type="predicted"/>
<dbReference type="Proteomes" id="UP001054821">
    <property type="component" value="Chromosome 7"/>
</dbReference>
<reference evidence="1 2" key="1">
    <citation type="journal article" date="2022" name="G3 (Bethesda)">
        <title>Whole-genome sequence and methylome profiling of the almond [Prunus dulcis (Mill.) D.A. Webb] cultivar 'Nonpareil'.</title>
        <authorList>
            <person name="D'Amico-Willman K.M."/>
            <person name="Ouma W.Z."/>
            <person name="Meulia T."/>
            <person name="Sideli G.M."/>
            <person name="Gradziel T.M."/>
            <person name="Fresnedo-Ramirez J."/>
        </authorList>
    </citation>
    <scope>NUCLEOTIDE SEQUENCE [LARGE SCALE GENOMIC DNA]</scope>
    <source>
        <strain evidence="1">Clone GOH B32 T37-40</strain>
    </source>
</reference>
<evidence type="ECO:0000313" key="1">
    <source>
        <dbReference type="EMBL" id="KAI5320159.1"/>
    </source>
</evidence>
<sequence>MRAAHCAQELCCAQALHSCTAAQQFAPLGHFIEHLARVNLGGSNGGFHRLQGSIDHPCSSVDPPLTKTCLSHFNSSSGIDEQAKISNRLTAQSHVEELA</sequence>
<accession>A0AAD4V7Y4</accession>
<dbReference type="AlphaFoldDB" id="A0AAD4V7Y4"/>
<gene>
    <name evidence="1" type="ORF">L3X38_039867</name>
</gene>
<dbReference type="EMBL" id="JAJFAZ020000007">
    <property type="protein sequence ID" value="KAI5320159.1"/>
    <property type="molecule type" value="Genomic_DNA"/>
</dbReference>
<keyword evidence="2" id="KW-1185">Reference proteome</keyword>
<comment type="caution">
    <text evidence="1">The sequence shown here is derived from an EMBL/GenBank/DDBJ whole genome shotgun (WGS) entry which is preliminary data.</text>
</comment>
<name>A0AAD4V7Y4_PRUDU</name>